<dbReference type="Proteomes" id="UP000199220">
    <property type="component" value="Unassembled WGS sequence"/>
</dbReference>
<proteinExistence type="predicted"/>
<evidence type="ECO:0000256" key="4">
    <source>
        <dbReference type="ARBA" id="ARBA00023163"/>
    </source>
</evidence>
<organism evidence="7 8">
    <name type="scientific">Ruania alba</name>
    <dbReference type="NCBI Taxonomy" id="648782"/>
    <lineage>
        <taxon>Bacteria</taxon>
        <taxon>Bacillati</taxon>
        <taxon>Actinomycetota</taxon>
        <taxon>Actinomycetes</taxon>
        <taxon>Micrococcales</taxon>
        <taxon>Ruaniaceae</taxon>
        <taxon>Ruania</taxon>
    </lineage>
</organism>
<dbReference type="EMBL" id="FNTX01000002">
    <property type="protein sequence ID" value="SEE68432.1"/>
    <property type="molecule type" value="Genomic_DNA"/>
</dbReference>
<dbReference type="PROSITE" id="PS01081">
    <property type="entry name" value="HTH_TETR_1"/>
    <property type="match status" value="1"/>
</dbReference>
<dbReference type="InterPro" id="IPR036271">
    <property type="entry name" value="Tet_transcr_reg_TetR-rel_C_sf"/>
</dbReference>
<evidence type="ECO:0000259" key="6">
    <source>
        <dbReference type="PROSITE" id="PS50977"/>
    </source>
</evidence>
<reference evidence="8" key="1">
    <citation type="submission" date="2016-10" db="EMBL/GenBank/DDBJ databases">
        <authorList>
            <person name="Varghese N."/>
            <person name="Submissions S."/>
        </authorList>
    </citation>
    <scope>NUCLEOTIDE SEQUENCE [LARGE SCALE GENOMIC DNA]</scope>
    <source>
        <strain evidence="8">DSM 21368</strain>
    </source>
</reference>
<evidence type="ECO:0000256" key="3">
    <source>
        <dbReference type="ARBA" id="ARBA00023125"/>
    </source>
</evidence>
<dbReference type="PANTHER" id="PTHR30055:SF175">
    <property type="entry name" value="HTH-TYPE TRANSCRIPTIONAL REPRESSOR KSTR2"/>
    <property type="match status" value="1"/>
</dbReference>
<name>A0A1H5KUD1_9MICO</name>
<dbReference type="PANTHER" id="PTHR30055">
    <property type="entry name" value="HTH-TYPE TRANSCRIPTIONAL REGULATOR RUTR"/>
    <property type="match status" value="1"/>
</dbReference>
<keyword evidence="2" id="KW-0805">Transcription regulation</keyword>
<keyword evidence="4" id="KW-0804">Transcription</keyword>
<sequence length="203" mass="22292">MPKIIGSTLAEHREHVRTQLFDALTRLMTESGFDAVSLADIAAAAGVGRTSVYNHFPDKESLLISFIEHETSKYVTDLRASLADVQDPEDQLRVYVREQINLKTIYHLAPGPDLRSVVSRSTQVRLREHVSQVADLLAGILRSGITAGRLPAQDVDAVVPLINSCLSGRTFPDTEPERTRAIEATEHFVLRAVGLREAALSPA</sequence>
<dbReference type="InterPro" id="IPR023772">
    <property type="entry name" value="DNA-bd_HTH_TetR-type_CS"/>
</dbReference>
<dbReference type="Gene3D" id="1.10.357.10">
    <property type="entry name" value="Tetracycline Repressor, domain 2"/>
    <property type="match status" value="1"/>
</dbReference>
<feature type="DNA-binding region" description="H-T-H motif" evidence="5">
    <location>
        <begin position="37"/>
        <end position="56"/>
    </location>
</feature>
<dbReference type="PRINTS" id="PR00455">
    <property type="entry name" value="HTHTETR"/>
</dbReference>
<gene>
    <name evidence="7" type="ORF">SAMN04488554_2456</name>
</gene>
<keyword evidence="8" id="KW-1185">Reference proteome</keyword>
<dbReference type="AlphaFoldDB" id="A0A1H5KUD1"/>
<dbReference type="Pfam" id="PF00440">
    <property type="entry name" value="TetR_N"/>
    <property type="match status" value="1"/>
</dbReference>
<dbReference type="SUPFAM" id="SSF48498">
    <property type="entry name" value="Tetracyclin repressor-like, C-terminal domain"/>
    <property type="match status" value="1"/>
</dbReference>
<evidence type="ECO:0000256" key="2">
    <source>
        <dbReference type="ARBA" id="ARBA00023015"/>
    </source>
</evidence>
<dbReference type="GO" id="GO:0000976">
    <property type="term" value="F:transcription cis-regulatory region binding"/>
    <property type="evidence" value="ECO:0007669"/>
    <property type="project" value="TreeGrafter"/>
</dbReference>
<dbReference type="RefSeq" id="WP_089773410.1">
    <property type="nucleotide sequence ID" value="NZ_FNTX01000002.1"/>
</dbReference>
<evidence type="ECO:0000313" key="8">
    <source>
        <dbReference type="Proteomes" id="UP000199220"/>
    </source>
</evidence>
<evidence type="ECO:0000256" key="1">
    <source>
        <dbReference type="ARBA" id="ARBA00022491"/>
    </source>
</evidence>
<evidence type="ECO:0000256" key="5">
    <source>
        <dbReference type="PROSITE-ProRule" id="PRU00335"/>
    </source>
</evidence>
<dbReference type="InterPro" id="IPR009057">
    <property type="entry name" value="Homeodomain-like_sf"/>
</dbReference>
<dbReference type="InterPro" id="IPR001647">
    <property type="entry name" value="HTH_TetR"/>
</dbReference>
<protein>
    <submittedName>
        <fullName evidence="7">DNA-binding transcriptional regulator, AcrR family</fullName>
    </submittedName>
</protein>
<dbReference type="OrthoDB" id="4709704at2"/>
<evidence type="ECO:0000313" key="7">
    <source>
        <dbReference type="EMBL" id="SEE68432.1"/>
    </source>
</evidence>
<keyword evidence="1" id="KW-0678">Repressor</keyword>
<dbReference type="PROSITE" id="PS50977">
    <property type="entry name" value="HTH_TETR_2"/>
    <property type="match status" value="1"/>
</dbReference>
<keyword evidence="3 5" id="KW-0238">DNA-binding</keyword>
<dbReference type="GO" id="GO:0003700">
    <property type="term" value="F:DNA-binding transcription factor activity"/>
    <property type="evidence" value="ECO:0007669"/>
    <property type="project" value="TreeGrafter"/>
</dbReference>
<feature type="domain" description="HTH tetR-type" evidence="6">
    <location>
        <begin position="14"/>
        <end position="74"/>
    </location>
</feature>
<accession>A0A1H5KUD1</accession>
<dbReference type="SUPFAM" id="SSF46689">
    <property type="entry name" value="Homeodomain-like"/>
    <property type="match status" value="1"/>
</dbReference>
<dbReference type="STRING" id="648782.SAMN04488554_2456"/>
<dbReference type="InterPro" id="IPR050109">
    <property type="entry name" value="HTH-type_TetR-like_transc_reg"/>
</dbReference>